<dbReference type="InterPro" id="IPR029787">
    <property type="entry name" value="Nucleotide_cyclase"/>
</dbReference>
<dbReference type="GO" id="GO:0043709">
    <property type="term" value="P:cell adhesion involved in single-species biofilm formation"/>
    <property type="evidence" value="ECO:0007669"/>
    <property type="project" value="TreeGrafter"/>
</dbReference>
<protein>
    <recommendedName>
        <fullName evidence="1">diguanylate cyclase</fullName>
        <ecNumber evidence="1">2.7.7.65</ecNumber>
    </recommendedName>
</protein>
<feature type="transmembrane region" description="Helical" evidence="3">
    <location>
        <begin position="21"/>
        <end position="43"/>
    </location>
</feature>
<gene>
    <name evidence="5" type="ORF">BSQ44_23115</name>
</gene>
<dbReference type="NCBIfam" id="TIGR00254">
    <property type="entry name" value="GGDEF"/>
    <property type="match status" value="1"/>
</dbReference>
<dbReference type="EC" id="2.7.7.65" evidence="1"/>
<evidence type="ECO:0000313" key="6">
    <source>
        <dbReference type="Proteomes" id="UP000182840"/>
    </source>
</evidence>
<dbReference type="SMART" id="SM00267">
    <property type="entry name" value="GGDEF"/>
    <property type="match status" value="1"/>
</dbReference>
<dbReference type="Pfam" id="PF00990">
    <property type="entry name" value="GGDEF"/>
    <property type="match status" value="1"/>
</dbReference>
<dbReference type="PROSITE" id="PS50887">
    <property type="entry name" value="GGDEF"/>
    <property type="match status" value="1"/>
</dbReference>
<feature type="domain" description="GGDEF" evidence="4">
    <location>
        <begin position="124"/>
        <end position="256"/>
    </location>
</feature>
<dbReference type="PANTHER" id="PTHR45138">
    <property type="entry name" value="REGULATORY COMPONENTS OF SENSORY TRANSDUCTION SYSTEM"/>
    <property type="match status" value="1"/>
</dbReference>
<evidence type="ECO:0000256" key="2">
    <source>
        <dbReference type="ARBA" id="ARBA00034247"/>
    </source>
</evidence>
<evidence type="ECO:0000256" key="3">
    <source>
        <dbReference type="SAM" id="Phobius"/>
    </source>
</evidence>
<dbReference type="OrthoDB" id="9812260at2"/>
<comment type="catalytic activity">
    <reaction evidence="2">
        <text>2 GTP = 3',3'-c-di-GMP + 2 diphosphate</text>
        <dbReference type="Rhea" id="RHEA:24898"/>
        <dbReference type="ChEBI" id="CHEBI:33019"/>
        <dbReference type="ChEBI" id="CHEBI:37565"/>
        <dbReference type="ChEBI" id="CHEBI:58805"/>
        <dbReference type="EC" id="2.7.7.65"/>
    </reaction>
</comment>
<name>A0A1L3SX58_9HYPH</name>
<dbReference type="InterPro" id="IPR050469">
    <property type="entry name" value="Diguanylate_Cyclase"/>
</dbReference>
<sequence length="269" mass="29660">MPEALRGIFDFSLSRLAASRLFRWTVLGTLWCVVVSSSYEYLWRSGLGDLQFTHGLAGAVALSVILAGPILLFLVLKLRELGIANQRLGVVASTDSLTACLNRGSFSEKVDLQLGEHSGKSKRIKGALLIIDADHFKAINDTYGHDHGDEALRIIAAEIRGQVRKGDLVGRLGGEEFGVFLPGASQQNAVAVAERIRRAVNEMSFRPRGTHHPLSVSVGGVSFEDQLEFVELYRIADRRLYQAKNGGRNRIELTHVQAYDSNDLRQPLH</sequence>
<dbReference type="GO" id="GO:0052621">
    <property type="term" value="F:diguanylate cyclase activity"/>
    <property type="evidence" value="ECO:0007669"/>
    <property type="project" value="UniProtKB-EC"/>
</dbReference>
<dbReference type="Proteomes" id="UP000182840">
    <property type="component" value="Chromosome"/>
</dbReference>
<feature type="transmembrane region" description="Helical" evidence="3">
    <location>
        <begin position="55"/>
        <end position="76"/>
    </location>
</feature>
<keyword evidence="3" id="KW-0472">Membrane</keyword>
<dbReference type="AlphaFoldDB" id="A0A1L3SX58"/>
<dbReference type="RefSeq" id="WP_072607404.1">
    <property type="nucleotide sequence ID" value="NZ_CP018171.1"/>
</dbReference>
<dbReference type="PANTHER" id="PTHR45138:SF9">
    <property type="entry name" value="DIGUANYLATE CYCLASE DGCM-RELATED"/>
    <property type="match status" value="1"/>
</dbReference>
<proteinExistence type="predicted"/>
<evidence type="ECO:0000259" key="4">
    <source>
        <dbReference type="PROSITE" id="PS50887"/>
    </source>
</evidence>
<dbReference type="Gene3D" id="3.30.70.270">
    <property type="match status" value="1"/>
</dbReference>
<dbReference type="FunFam" id="3.30.70.270:FF:000001">
    <property type="entry name" value="Diguanylate cyclase domain protein"/>
    <property type="match status" value="1"/>
</dbReference>
<dbReference type="GO" id="GO:1902201">
    <property type="term" value="P:negative regulation of bacterial-type flagellum-dependent cell motility"/>
    <property type="evidence" value="ECO:0007669"/>
    <property type="project" value="TreeGrafter"/>
</dbReference>
<dbReference type="EMBL" id="CP018171">
    <property type="protein sequence ID" value="APH73941.1"/>
    <property type="molecule type" value="Genomic_DNA"/>
</dbReference>
<keyword evidence="3" id="KW-0812">Transmembrane</keyword>
<dbReference type="SUPFAM" id="SSF55073">
    <property type="entry name" value="Nucleotide cyclase"/>
    <property type="match status" value="1"/>
</dbReference>
<dbReference type="InterPro" id="IPR043128">
    <property type="entry name" value="Rev_trsase/Diguanyl_cyclase"/>
</dbReference>
<dbReference type="KEGG" id="meso:BSQ44_23115"/>
<organism evidence="5 6">
    <name type="scientific">Aquibium oceanicum</name>
    <dbReference type="NCBI Taxonomy" id="1670800"/>
    <lineage>
        <taxon>Bacteria</taxon>
        <taxon>Pseudomonadati</taxon>
        <taxon>Pseudomonadota</taxon>
        <taxon>Alphaproteobacteria</taxon>
        <taxon>Hyphomicrobiales</taxon>
        <taxon>Phyllobacteriaceae</taxon>
        <taxon>Aquibium</taxon>
    </lineage>
</organism>
<evidence type="ECO:0000313" key="5">
    <source>
        <dbReference type="EMBL" id="APH73941.1"/>
    </source>
</evidence>
<keyword evidence="3" id="KW-1133">Transmembrane helix</keyword>
<dbReference type="GO" id="GO:0005886">
    <property type="term" value="C:plasma membrane"/>
    <property type="evidence" value="ECO:0007669"/>
    <property type="project" value="TreeGrafter"/>
</dbReference>
<accession>A0A1L3SX58</accession>
<reference evidence="6" key="1">
    <citation type="submission" date="2016-11" db="EMBL/GenBank/DDBJ databases">
        <title>Mesorhizobium oceanicum sp. nov., isolated from deep seawater in South China Sea.</title>
        <authorList>
            <person name="Fu G.-Y."/>
        </authorList>
    </citation>
    <scope>NUCLEOTIDE SEQUENCE [LARGE SCALE GENOMIC DNA]</scope>
    <source>
        <strain evidence="6">B7</strain>
    </source>
</reference>
<evidence type="ECO:0000256" key="1">
    <source>
        <dbReference type="ARBA" id="ARBA00012528"/>
    </source>
</evidence>
<dbReference type="CDD" id="cd01949">
    <property type="entry name" value="GGDEF"/>
    <property type="match status" value="1"/>
</dbReference>
<dbReference type="STRING" id="1670800.BSQ44_23115"/>
<keyword evidence="6" id="KW-1185">Reference proteome</keyword>
<dbReference type="InterPro" id="IPR000160">
    <property type="entry name" value="GGDEF_dom"/>
</dbReference>